<accession>A0A8H7RUZ6</accession>
<reference evidence="4 5" key="1">
    <citation type="submission" date="2020-12" db="EMBL/GenBank/DDBJ databases">
        <title>Metabolic potential, ecology and presence of endohyphal bacteria is reflected in genomic diversity of Mucoromycotina.</title>
        <authorList>
            <person name="Muszewska A."/>
            <person name="Okrasinska A."/>
            <person name="Steczkiewicz K."/>
            <person name="Drgas O."/>
            <person name="Orlowska M."/>
            <person name="Perlinska-Lenart U."/>
            <person name="Aleksandrzak-Piekarczyk T."/>
            <person name="Szatraj K."/>
            <person name="Zielenkiewicz U."/>
            <person name="Pilsyk S."/>
            <person name="Malc E."/>
            <person name="Mieczkowski P."/>
            <person name="Kruszewska J.S."/>
            <person name="Biernat P."/>
            <person name="Pawlowska J."/>
        </authorList>
    </citation>
    <scope>NUCLEOTIDE SEQUENCE [LARGE SCALE GENOMIC DNA]</scope>
    <source>
        <strain evidence="4 5">CBS 142.35</strain>
    </source>
</reference>
<dbReference type="EMBL" id="JAEPRB010000418">
    <property type="protein sequence ID" value="KAG2216346.1"/>
    <property type="molecule type" value="Genomic_DNA"/>
</dbReference>
<organism evidence="4 5">
    <name type="scientific">Circinella minor</name>
    <dbReference type="NCBI Taxonomy" id="1195481"/>
    <lineage>
        <taxon>Eukaryota</taxon>
        <taxon>Fungi</taxon>
        <taxon>Fungi incertae sedis</taxon>
        <taxon>Mucoromycota</taxon>
        <taxon>Mucoromycotina</taxon>
        <taxon>Mucoromycetes</taxon>
        <taxon>Mucorales</taxon>
        <taxon>Lichtheimiaceae</taxon>
        <taxon>Circinella</taxon>
    </lineage>
</organism>
<keyword evidence="5" id="KW-1185">Reference proteome</keyword>
<feature type="region of interest" description="Disordered" evidence="2">
    <location>
        <begin position="50"/>
        <end position="75"/>
    </location>
</feature>
<keyword evidence="1" id="KW-0862">Zinc</keyword>
<feature type="compositionally biased region" description="Low complexity" evidence="2">
    <location>
        <begin position="548"/>
        <end position="568"/>
    </location>
</feature>
<evidence type="ECO:0000313" key="5">
    <source>
        <dbReference type="Proteomes" id="UP000646827"/>
    </source>
</evidence>
<dbReference type="InterPro" id="IPR007527">
    <property type="entry name" value="Znf_SWIM"/>
</dbReference>
<feature type="region of interest" description="Disordered" evidence="2">
    <location>
        <begin position="545"/>
        <end position="575"/>
    </location>
</feature>
<dbReference type="OrthoDB" id="6434392at2759"/>
<dbReference type="GO" id="GO:0008270">
    <property type="term" value="F:zinc ion binding"/>
    <property type="evidence" value="ECO:0007669"/>
    <property type="project" value="UniProtKB-KW"/>
</dbReference>
<dbReference type="PANTHER" id="PTHR33977:SF1">
    <property type="entry name" value="ZINC ION BINDING PROTEIN"/>
    <property type="match status" value="1"/>
</dbReference>
<dbReference type="PROSITE" id="PS50966">
    <property type="entry name" value="ZF_SWIM"/>
    <property type="match status" value="1"/>
</dbReference>
<sequence>MNAIRNSTDLQHLKVNETQDIVFQPTPVTAGAVVEHNITTYVSVIESAPEREGAPRIHIRPSKSGQKRPDQKPTKKIGCRAKLLVHCYQDDPDMVTFYYERSHHNHTPGSMDEIRHLKLQDSIKDAILKQLKLDFGPTAVFNALDKIFPNVNFESKESRNTVIAYEDVYNLYYKLKRGQTQHDDDDFLSLETWLIDLEEKGYIVCSPHLSEGKFAYGIQAAWQKALLVQSASFCLDATHDVTIYANTVMYSIVIYHPTLDRGVPVAYLITNDQSAEPLKQWFIILKAMGVNPLKITIDCDLSEANAIVAIYGGSTVIQYCSWHVARAWMGQIRKKIVCSEDENKEQIARSLYLDLRDLMWEEEEARFGLQLDEFKEKWANQTAFLASSPNSESFHNQLKTIHLQRRRNRRLDGLVHLLVTKVEKSYKNRIGNEEHGVGRMSKGAKADVRDKAKAAIYSEEEIRLMITLETDGSFTIASFSSADVFYKITMDETTITACTCPHFQNSLRPCKHMYLLQRSDHSFSIKSPTPTIFYSSVNENSSARHTILSSSSTQQSPPLSLSSLSSLQVTEERPSAEERIRTIFRHISRRLNDVTYGPNDEEQLHRLVDERLLEFEELVNELGTVPPNKCLRTQH</sequence>
<keyword evidence="1" id="KW-0479">Metal-binding</keyword>
<dbReference type="Proteomes" id="UP000646827">
    <property type="component" value="Unassembled WGS sequence"/>
</dbReference>
<proteinExistence type="predicted"/>
<evidence type="ECO:0000259" key="3">
    <source>
        <dbReference type="PROSITE" id="PS50966"/>
    </source>
</evidence>
<evidence type="ECO:0000256" key="1">
    <source>
        <dbReference type="PROSITE-ProRule" id="PRU00325"/>
    </source>
</evidence>
<feature type="domain" description="SWIM-type" evidence="3">
    <location>
        <begin position="486"/>
        <end position="521"/>
    </location>
</feature>
<evidence type="ECO:0000256" key="2">
    <source>
        <dbReference type="SAM" id="MobiDB-lite"/>
    </source>
</evidence>
<comment type="caution">
    <text evidence="4">The sequence shown here is derived from an EMBL/GenBank/DDBJ whole genome shotgun (WGS) entry which is preliminary data.</text>
</comment>
<evidence type="ECO:0000313" key="4">
    <source>
        <dbReference type="EMBL" id="KAG2216346.1"/>
    </source>
</evidence>
<name>A0A8H7RUZ6_9FUNG</name>
<protein>
    <recommendedName>
        <fullName evidence="3">SWIM-type domain-containing protein</fullName>
    </recommendedName>
</protein>
<keyword evidence="1" id="KW-0863">Zinc-finger</keyword>
<dbReference type="AlphaFoldDB" id="A0A8H7RUZ6"/>
<dbReference type="PANTHER" id="PTHR33977">
    <property type="entry name" value="ZINC ION BINDING PROTEIN"/>
    <property type="match status" value="1"/>
</dbReference>
<gene>
    <name evidence="4" type="ORF">INT45_013012</name>
</gene>